<evidence type="ECO:0000256" key="5">
    <source>
        <dbReference type="ARBA" id="ARBA00022777"/>
    </source>
</evidence>
<feature type="transmembrane region" description="Helical" evidence="6">
    <location>
        <begin position="138"/>
        <end position="158"/>
    </location>
</feature>
<dbReference type="EC" id="2.7.13.3" evidence="2"/>
<gene>
    <name evidence="9" type="ORF">VQ02_02000</name>
</gene>
<dbReference type="PANTHER" id="PTHR43047">
    <property type="entry name" value="TWO-COMPONENT HISTIDINE PROTEIN KINASE"/>
    <property type="match status" value="1"/>
</dbReference>
<dbReference type="Proteomes" id="UP000035955">
    <property type="component" value="Unassembled WGS sequence"/>
</dbReference>
<dbReference type="PATRIC" id="fig|298794.3.peg.661"/>
<evidence type="ECO:0000313" key="9">
    <source>
        <dbReference type="EMBL" id="KMO42841.1"/>
    </source>
</evidence>
<dbReference type="Pfam" id="PF02518">
    <property type="entry name" value="HATPase_c"/>
    <property type="match status" value="1"/>
</dbReference>
<keyword evidence="3" id="KW-0597">Phosphoprotein</keyword>
<keyword evidence="6" id="KW-1133">Transmembrane helix</keyword>
<evidence type="ECO:0000313" key="10">
    <source>
        <dbReference type="Proteomes" id="UP000035955"/>
    </source>
</evidence>
<dbReference type="AlphaFoldDB" id="A0A0J6VU71"/>
<dbReference type="CDD" id="cd00130">
    <property type="entry name" value="PAS"/>
    <property type="match status" value="1"/>
</dbReference>
<keyword evidence="4" id="KW-0808">Transferase</keyword>
<dbReference type="RefSeq" id="WP_048442480.1">
    <property type="nucleotide sequence ID" value="NZ_LABY01000012.1"/>
</dbReference>
<dbReference type="Pfam" id="PF00512">
    <property type="entry name" value="HisKA"/>
    <property type="match status" value="1"/>
</dbReference>
<dbReference type="GO" id="GO:0005886">
    <property type="term" value="C:plasma membrane"/>
    <property type="evidence" value="ECO:0007669"/>
    <property type="project" value="TreeGrafter"/>
</dbReference>
<protein>
    <recommendedName>
        <fullName evidence="2">histidine kinase</fullName>
        <ecNumber evidence="2">2.7.13.3</ecNumber>
    </recommendedName>
</protein>
<dbReference type="SUPFAM" id="SSF55874">
    <property type="entry name" value="ATPase domain of HSP90 chaperone/DNA topoisomerase II/histidine kinase"/>
    <property type="match status" value="1"/>
</dbReference>
<feature type="transmembrane region" description="Helical" evidence="6">
    <location>
        <begin position="164"/>
        <end position="188"/>
    </location>
</feature>
<evidence type="ECO:0000256" key="1">
    <source>
        <dbReference type="ARBA" id="ARBA00000085"/>
    </source>
</evidence>
<feature type="transmembrane region" description="Helical" evidence="6">
    <location>
        <begin position="37"/>
        <end position="57"/>
    </location>
</feature>
<dbReference type="GO" id="GO:0009927">
    <property type="term" value="F:histidine phosphotransfer kinase activity"/>
    <property type="evidence" value="ECO:0007669"/>
    <property type="project" value="TreeGrafter"/>
</dbReference>
<dbReference type="InterPro" id="IPR036097">
    <property type="entry name" value="HisK_dim/P_sf"/>
</dbReference>
<dbReference type="SMART" id="SM00388">
    <property type="entry name" value="HisKA"/>
    <property type="match status" value="1"/>
</dbReference>
<feature type="domain" description="PAS" evidence="8">
    <location>
        <begin position="211"/>
        <end position="274"/>
    </location>
</feature>
<dbReference type="PANTHER" id="PTHR43047:SF63">
    <property type="entry name" value="HISTIDINE KINASE"/>
    <property type="match status" value="1"/>
</dbReference>
<dbReference type="SUPFAM" id="SSF47384">
    <property type="entry name" value="Homodimeric domain of signal transducing histidine kinase"/>
    <property type="match status" value="1"/>
</dbReference>
<keyword evidence="6" id="KW-0472">Membrane</keyword>
<keyword evidence="10" id="KW-1185">Reference proteome</keyword>
<reference evidence="9 10" key="1">
    <citation type="submission" date="2015-03" db="EMBL/GenBank/DDBJ databases">
        <title>Genome sequencing of Methylobacterium variabile DSM 16961.</title>
        <authorList>
            <person name="Chaudhry V."/>
            <person name="Patil P.B."/>
        </authorList>
    </citation>
    <scope>NUCLEOTIDE SEQUENCE [LARGE SCALE GENOMIC DNA]</scope>
    <source>
        <strain evidence="9 10">DSM 16961</strain>
    </source>
</reference>
<dbReference type="Gene3D" id="1.10.287.130">
    <property type="match status" value="1"/>
</dbReference>
<dbReference type="InterPro" id="IPR004358">
    <property type="entry name" value="Sig_transdc_His_kin-like_C"/>
</dbReference>
<feature type="domain" description="Histidine kinase" evidence="7">
    <location>
        <begin position="356"/>
        <end position="580"/>
    </location>
</feature>
<dbReference type="Pfam" id="PF08448">
    <property type="entry name" value="PAS_4"/>
    <property type="match status" value="1"/>
</dbReference>
<dbReference type="SUPFAM" id="SSF55785">
    <property type="entry name" value="PYP-like sensor domain (PAS domain)"/>
    <property type="match status" value="1"/>
</dbReference>
<dbReference type="CDD" id="cd00082">
    <property type="entry name" value="HisKA"/>
    <property type="match status" value="1"/>
</dbReference>
<name>A0A0J6VU71_9HYPH</name>
<dbReference type="InterPro" id="IPR013656">
    <property type="entry name" value="PAS_4"/>
</dbReference>
<dbReference type="InterPro" id="IPR005467">
    <property type="entry name" value="His_kinase_dom"/>
</dbReference>
<comment type="caution">
    <text evidence="9">The sequence shown here is derived from an EMBL/GenBank/DDBJ whole genome shotgun (WGS) entry which is preliminary data.</text>
</comment>
<organism evidence="9 10">
    <name type="scientific">Methylobacterium variabile</name>
    <dbReference type="NCBI Taxonomy" id="298794"/>
    <lineage>
        <taxon>Bacteria</taxon>
        <taxon>Pseudomonadati</taxon>
        <taxon>Pseudomonadota</taxon>
        <taxon>Alphaproteobacteria</taxon>
        <taxon>Hyphomicrobiales</taxon>
        <taxon>Methylobacteriaceae</taxon>
        <taxon>Methylobacterium</taxon>
    </lineage>
</organism>
<dbReference type="OrthoDB" id="9801651at2"/>
<dbReference type="NCBIfam" id="TIGR00229">
    <property type="entry name" value="sensory_box"/>
    <property type="match status" value="1"/>
</dbReference>
<dbReference type="PROSITE" id="PS50109">
    <property type="entry name" value="HIS_KIN"/>
    <property type="match status" value="1"/>
</dbReference>
<dbReference type="InterPro" id="IPR000014">
    <property type="entry name" value="PAS"/>
</dbReference>
<dbReference type="PROSITE" id="PS50112">
    <property type="entry name" value="PAS"/>
    <property type="match status" value="1"/>
</dbReference>
<comment type="catalytic activity">
    <reaction evidence="1">
        <text>ATP + protein L-histidine = ADP + protein N-phospho-L-histidine.</text>
        <dbReference type="EC" id="2.7.13.3"/>
    </reaction>
</comment>
<evidence type="ECO:0000256" key="2">
    <source>
        <dbReference type="ARBA" id="ARBA00012438"/>
    </source>
</evidence>
<dbReference type="InterPro" id="IPR035965">
    <property type="entry name" value="PAS-like_dom_sf"/>
</dbReference>
<dbReference type="PRINTS" id="PR00344">
    <property type="entry name" value="BCTRLSENSOR"/>
</dbReference>
<evidence type="ECO:0000259" key="7">
    <source>
        <dbReference type="PROSITE" id="PS50109"/>
    </source>
</evidence>
<keyword evidence="6" id="KW-0812">Transmembrane</keyword>
<evidence type="ECO:0000259" key="8">
    <source>
        <dbReference type="PROSITE" id="PS50112"/>
    </source>
</evidence>
<feature type="transmembrane region" description="Helical" evidence="6">
    <location>
        <begin position="63"/>
        <end position="83"/>
    </location>
</feature>
<evidence type="ECO:0000256" key="3">
    <source>
        <dbReference type="ARBA" id="ARBA00022553"/>
    </source>
</evidence>
<dbReference type="SMART" id="SM00091">
    <property type="entry name" value="PAS"/>
    <property type="match status" value="1"/>
</dbReference>
<evidence type="ECO:0000256" key="4">
    <source>
        <dbReference type="ARBA" id="ARBA00022679"/>
    </source>
</evidence>
<dbReference type="SMART" id="SM00387">
    <property type="entry name" value="HATPase_c"/>
    <property type="match status" value="1"/>
</dbReference>
<sequence length="614" mass="64393">MRINSAFASLIDARLAGLVHDSAAGDPAERARHERFLISRLATGAVLMAMLPPYLLWRGVPTLVEAAAAACLVLPVVAALLLARTGNLTLAHGLSSAALTGLIVCLASLTGGPTSAASIWLVMIPVEALLAGSHRSALVAAAFAMLGAVTVALIEPAAAGFSFFSWPAALAMPVFAITAICHVLALSLEHRRREGRWSDRLHAASLRDALLLDAIDDLVTWHDRNGSVLQASPAAQSLAGTAPDALEGRGLFNRVHVSDRPAFLTALSDAAGQAHPVTVQFRLHAAGEAGEPGRVIWAEMRAHRVPGAAVPAAAGEAAVVAVTRDVSEHRRRAEELDQARAAAERADEVKSRFLATVSHELRTPLNAIIGFSEMLEAESTLALGPERRREYAGIIHASGQHLLEVVNALLDMSRIQSGNFDYVPEPFDLAGLARGCCDLMQIRADQGGVSLRRAIAADLPEVTADPRACRQMLINLLSNAVKFTPRGGEVVLSVRRVFDRVEMAVVDTGIGIAEADLPRLGDPFFQAGVGAGAAYGRPHEGTGLGLSVVRGLVGLHHGELSVESSPSHGTRVVVTLPLDCRGGRAVPGGPVPIRTGALVGAFAVEAPTTMRLTG</sequence>
<evidence type="ECO:0000256" key="6">
    <source>
        <dbReference type="SAM" id="Phobius"/>
    </source>
</evidence>
<dbReference type="GO" id="GO:0000155">
    <property type="term" value="F:phosphorelay sensor kinase activity"/>
    <property type="evidence" value="ECO:0007669"/>
    <property type="project" value="InterPro"/>
</dbReference>
<accession>A0A0J6VU71</accession>
<dbReference type="Gene3D" id="3.30.565.10">
    <property type="entry name" value="Histidine kinase-like ATPase, C-terminal domain"/>
    <property type="match status" value="1"/>
</dbReference>
<dbReference type="Gene3D" id="3.30.450.20">
    <property type="entry name" value="PAS domain"/>
    <property type="match status" value="1"/>
</dbReference>
<proteinExistence type="predicted"/>
<dbReference type="InterPro" id="IPR003661">
    <property type="entry name" value="HisK_dim/P_dom"/>
</dbReference>
<dbReference type="InterPro" id="IPR036890">
    <property type="entry name" value="HATPase_C_sf"/>
</dbReference>
<dbReference type="EMBL" id="LABY01000012">
    <property type="protein sequence ID" value="KMO42841.1"/>
    <property type="molecule type" value="Genomic_DNA"/>
</dbReference>
<keyword evidence="5 9" id="KW-0418">Kinase</keyword>
<dbReference type="CDD" id="cd16922">
    <property type="entry name" value="HATPase_EvgS-ArcB-TorS-like"/>
    <property type="match status" value="1"/>
</dbReference>
<dbReference type="InterPro" id="IPR003594">
    <property type="entry name" value="HATPase_dom"/>
</dbReference>